<evidence type="ECO:0000313" key="2">
    <source>
        <dbReference type="Proteomes" id="UP000014601"/>
    </source>
</evidence>
<comment type="caution">
    <text evidence="1">The sequence shown here is derived from an EMBL/GenBank/DDBJ whole genome shotgun (WGS) entry which is preliminary data.</text>
</comment>
<reference evidence="1 2" key="1">
    <citation type="submission" date="2013-06" db="EMBL/GenBank/DDBJ databases">
        <authorList>
            <person name="Weinstock G."/>
            <person name="Sodergren E."/>
            <person name="Lobos E.A."/>
            <person name="Fulton L."/>
            <person name="Fulton R."/>
            <person name="Courtney L."/>
            <person name="Fronick C."/>
            <person name="O'Laughlin M."/>
            <person name="Godfrey J."/>
            <person name="Wilson R.M."/>
            <person name="Miner T."/>
            <person name="Farmer C."/>
            <person name="Delehaunty K."/>
            <person name="Cordes M."/>
            <person name="Minx P."/>
            <person name="Tomlinson C."/>
            <person name="Chen J."/>
            <person name="Wollam A."/>
            <person name="Pepin K.H."/>
            <person name="Bhonagiri V."/>
            <person name="Zhang X."/>
            <person name="Warren W."/>
            <person name="Mitreva M."/>
            <person name="Mardis E.R."/>
            <person name="Wilson R.K."/>
        </authorList>
    </citation>
    <scope>NUCLEOTIDE SEQUENCE [LARGE SCALE GENOMIC DNA]</scope>
    <source>
        <strain evidence="1 2">JCP7719</strain>
    </source>
</reference>
<dbReference type="HOGENOM" id="CLU_3043788_0_0_11"/>
<dbReference type="AlphaFoldDB" id="S4H5E4"/>
<organism evidence="1 2">
    <name type="scientific">Gardnerella pickettii JCP7719</name>
    <dbReference type="NCBI Taxonomy" id="1261061"/>
    <lineage>
        <taxon>Bacteria</taxon>
        <taxon>Bacillati</taxon>
        <taxon>Actinomycetota</taxon>
        <taxon>Actinomycetes</taxon>
        <taxon>Bifidobacteriales</taxon>
        <taxon>Bifidobacteriaceae</taxon>
        <taxon>Gardnerella</taxon>
        <taxon>Gardnerella pickettii</taxon>
    </lineage>
</organism>
<dbReference type="EMBL" id="ATJO01000025">
    <property type="protein sequence ID" value="EPI51199.1"/>
    <property type="molecule type" value="Genomic_DNA"/>
</dbReference>
<proteinExistence type="predicted"/>
<gene>
    <name evidence="1" type="ORF">HMPREF1576_00423</name>
</gene>
<sequence length="54" mass="6294">MIIHFVALNSVAHCTLLSRLRSIQSVYSIRVFNLLIMYLHHFICKRTLALFDSS</sequence>
<accession>S4H5E4</accession>
<name>S4H5E4_9BIFI</name>
<evidence type="ECO:0000313" key="1">
    <source>
        <dbReference type="EMBL" id="EPI51199.1"/>
    </source>
</evidence>
<dbReference type="Proteomes" id="UP000014601">
    <property type="component" value="Unassembled WGS sequence"/>
</dbReference>
<protein>
    <submittedName>
        <fullName evidence="1">Uncharacterized protein</fullName>
    </submittedName>
</protein>